<dbReference type="AlphaFoldDB" id="A0A8S0W707"/>
<evidence type="ECO:0000313" key="3">
    <source>
        <dbReference type="EMBL" id="CEJ06065.1"/>
    </source>
</evidence>
<dbReference type="InterPro" id="IPR045851">
    <property type="entry name" value="AMP-bd_C_sf"/>
</dbReference>
<protein>
    <submittedName>
        <fullName evidence="2">AMP-binding enzyme C-terminal domain protein</fullName>
    </submittedName>
    <submittedName>
        <fullName evidence="3">AMP-binding, conserved site</fullName>
    </submittedName>
</protein>
<evidence type="ECO:0000313" key="4">
    <source>
        <dbReference type="Proteomes" id="UP001071230"/>
    </source>
</evidence>
<dbReference type="Pfam" id="PF13193">
    <property type="entry name" value="AMP-binding_C"/>
    <property type="match status" value="1"/>
</dbReference>
<gene>
    <name evidence="3" type="ORF">DEACI_0511</name>
    <name evidence="2" type="ORF">DEACI_0941</name>
</gene>
<reference evidence="3" key="1">
    <citation type="submission" date="2014-11" db="EMBL/GenBank/DDBJ databases">
        <authorList>
            <person name="Hornung B.V."/>
        </authorList>
    </citation>
    <scope>NUCLEOTIDE SEQUENCE</scope>
    <source>
        <strain evidence="3">INE</strain>
    </source>
</reference>
<sequence>MGVCSLRAVQEEMGLIDGRQRDGIVVDRQFVSYFLIESALLEYPGVVEAGAVSDCVDRQDPAASQVLRIFLSLDDSVKVDFETLQEGVKEYIRRKFDFKGPIVVREREKLPMTRSGKIMRTILKEWS</sequence>
<evidence type="ECO:0000313" key="2">
    <source>
        <dbReference type="EMBL" id="CAA7600289.1"/>
    </source>
</evidence>
<dbReference type="InterPro" id="IPR025110">
    <property type="entry name" value="AMP-bd_C"/>
</dbReference>
<dbReference type="EMBL" id="CDGJ01000015">
    <property type="protein sequence ID" value="CEJ06065.1"/>
    <property type="molecule type" value="Genomic_DNA"/>
</dbReference>
<dbReference type="Proteomes" id="UP000836597">
    <property type="component" value="Chromosome"/>
</dbReference>
<dbReference type="Proteomes" id="UP001071230">
    <property type="component" value="Unassembled WGS sequence"/>
</dbReference>
<organism evidence="2">
    <name type="scientific">Acididesulfobacillus acetoxydans</name>
    <dbReference type="NCBI Taxonomy" id="1561005"/>
    <lineage>
        <taxon>Bacteria</taxon>
        <taxon>Bacillati</taxon>
        <taxon>Bacillota</taxon>
        <taxon>Clostridia</taxon>
        <taxon>Eubacteriales</taxon>
        <taxon>Peptococcaceae</taxon>
        <taxon>Acididesulfobacillus</taxon>
    </lineage>
</organism>
<feature type="domain" description="AMP-binding enzyme C-terminal" evidence="1">
    <location>
        <begin position="36"/>
        <end position="117"/>
    </location>
</feature>
<dbReference type="EMBL" id="LR746496">
    <property type="protein sequence ID" value="CAA7600289.1"/>
    <property type="molecule type" value="Genomic_DNA"/>
</dbReference>
<proteinExistence type="predicted"/>
<dbReference type="KEGG" id="aacx:DEACI_0941"/>
<dbReference type="SUPFAM" id="SSF56801">
    <property type="entry name" value="Acetyl-CoA synthetase-like"/>
    <property type="match status" value="1"/>
</dbReference>
<name>A0A8S0W707_9FIRM</name>
<reference evidence="2" key="2">
    <citation type="submission" date="2020-01" db="EMBL/GenBank/DDBJ databases">
        <authorList>
            <person name="Hornung B."/>
        </authorList>
    </citation>
    <scope>NUCLEOTIDE SEQUENCE</scope>
    <source>
        <strain evidence="2">PacBioINE</strain>
    </source>
</reference>
<dbReference type="RefSeq" id="WP_240983984.1">
    <property type="nucleotide sequence ID" value="NZ_CDGJ01000015.1"/>
</dbReference>
<dbReference type="Gene3D" id="3.30.300.30">
    <property type="match status" value="1"/>
</dbReference>
<accession>A0A8S0W707</accession>
<evidence type="ECO:0000259" key="1">
    <source>
        <dbReference type="Pfam" id="PF13193"/>
    </source>
</evidence>
<keyword evidence="4" id="KW-1185">Reference proteome</keyword>